<proteinExistence type="predicted"/>
<reference evidence="3" key="1">
    <citation type="submission" date="2020-10" db="EMBL/GenBank/DDBJ databases">
        <authorList>
            <person name="Gilroy R."/>
        </authorList>
    </citation>
    <scope>NUCLEOTIDE SEQUENCE</scope>
    <source>
        <strain evidence="3">ChiGjej2B2-12916</strain>
    </source>
</reference>
<dbReference type="PANTHER" id="PTHR31157:SF1">
    <property type="entry name" value="SCP DOMAIN-CONTAINING PROTEIN"/>
    <property type="match status" value="1"/>
</dbReference>
<dbReference type="EMBL" id="DVFO01000063">
    <property type="protein sequence ID" value="HIQ61182.1"/>
    <property type="molecule type" value="Genomic_DNA"/>
</dbReference>
<evidence type="ECO:0000259" key="2">
    <source>
        <dbReference type="Pfam" id="PF00188"/>
    </source>
</evidence>
<dbReference type="Proteomes" id="UP000886879">
    <property type="component" value="Unassembled WGS sequence"/>
</dbReference>
<dbReference type="CDD" id="cd05379">
    <property type="entry name" value="CAP_bacterial"/>
    <property type="match status" value="1"/>
</dbReference>
<protein>
    <recommendedName>
        <fullName evidence="2">SCP domain-containing protein</fullName>
    </recommendedName>
</protein>
<dbReference type="InterPro" id="IPR014044">
    <property type="entry name" value="CAP_dom"/>
</dbReference>
<sequence>MKKLIRRCLALALSAVFVLTCAAPVSAAGTDINVQLDVTYSQTDARDMLTLINDFRASDQAWYWNKDNSTKTDVSGQLQDFVYDYNLEKIAMQRAAEIVVAYGHIRPDGTSWYSAFREFGVYYYSASENIAIGYTSAQDVFEGWREDNEDYSGQGHRRNMLSQDMTSIGIAHVVYGGVDFWVQEFGTLANPNTTETTPATAATVDIRVASDSIRSVTLGAVSPLSLTAGEQADLPAVSATLTTNDTWDHTPDIHVTLEPNWTVTAGSDVVKVEGDKLTALGAGTATLSATVAGQTVTCSVTVTQAPCQHQWDDGVVTTEPTCTQDGVRTYTCQLCGATKTEAIPATGHTVVIDPAVAPTCTHTGLTEGSHCSVCNTVIVAQTEVPMLPHDYVASVTTEPTCTVDGVRTYTCSMCGDSYTEAIPATGHTFGPWTTVTSPTCTQSGSEQRSCSVCGYTETRGVDPTGHSWEDDYTVDQAPTCTQDGSKSIHCSRCDAVTDVQTIPATGHTWDQGTVFTPATCTESGTMRYTCTVCGETRDEVIPATGHTWDQGTVLTPATCTESGTMRYTCTVCGETRDEVIPATGHAWEDDYTVDQAPTCTQDGSKSIHCSRCDAVTAIHNCHVKVLII</sequence>
<accession>A0A9D0YSL3</accession>
<feature type="domain" description="SCP" evidence="2">
    <location>
        <begin position="50"/>
        <end position="185"/>
    </location>
</feature>
<evidence type="ECO:0000256" key="1">
    <source>
        <dbReference type="SAM" id="SignalP"/>
    </source>
</evidence>
<dbReference type="InterPro" id="IPR035940">
    <property type="entry name" value="CAP_sf"/>
</dbReference>
<feature type="non-terminal residue" evidence="3">
    <location>
        <position position="628"/>
    </location>
</feature>
<feature type="signal peptide" evidence="1">
    <location>
        <begin position="1"/>
        <end position="27"/>
    </location>
</feature>
<feature type="chain" id="PRO_5038410546" description="SCP domain-containing protein" evidence="1">
    <location>
        <begin position="28"/>
        <end position="628"/>
    </location>
</feature>
<dbReference type="Gene3D" id="1.20.50.40">
    <property type="match status" value="1"/>
</dbReference>
<dbReference type="Gene3D" id="2.60.40.1080">
    <property type="match status" value="1"/>
</dbReference>
<name>A0A9D0YSL3_9FIRM</name>
<dbReference type="AlphaFoldDB" id="A0A9D0YSL3"/>
<organism evidence="3 4">
    <name type="scientific">Candidatus Enterenecus faecium</name>
    <dbReference type="NCBI Taxonomy" id="2840780"/>
    <lineage>
        <taxon>Bacteria</taxon>
        <taxon>Bacillati</taxon>
        <taxon>Bacillota</taxon>
        <taxon>Clostridia</taxon>
        <taxon>Eubacteriales</taxon>
        <taxon>Candidatus Enterenecus</taxon>
    </lineage>
</organism>
<dbReference type="PANTHER" id="PTHR31157">
    <property type="entry name" value="SCP DOMAIN-CONTAINING PROTEIN"/>
    <property type="match status" value="1"/>
</dbReference>
<dbReference type="Pfam" id="PF00188">
    <property type="entry name" value="CAP"/>
    <property type="match status" value="1"/>
</dbReference>
<dbReference type="SUPFAM" id="SSF55797">
    <property type="entry name" value="PR-1-like"/>
    <property type="match status" value="1"/>
</dbReference>
<comment type="caution">
    <text evidence="3">The sequence shown here is derived from an EMBL/GenBank/DDBJ whole genome shotgun (WGS) entry which is preliminary data.</text>
</comment>
<dbReference type="Gene3D" id="3.40.33.10">
    <property type="entry name" value="CAP"/>
    <property type="match status" value="1"/>
</dbReference>
<evidence type="ECO:0000313" key="3">
    <source>
        <dbReference type="EMBL" id="HIQ61182.1"/>
    </source>
</evidence>
<keyword evidence="1" id="KW-0732">Signal</keyword>
<evidence type="ECO:0000313" key="4">
    <source>
        <dbReference type="Proteomes" id="UP000886879"/>
    </source>
</evidence>
<reference evidence="3" key="2">
    <citation type="journal article" date="2021" name="PeerJ">
        <title>Extensive microbial diversity within the chicken gut microbiome revealed by metagenomics and culture.</title>
        <authorList>
            <person name="Gilroy R."/>
            <person name="Ravi A."/>
            <person name="Getino M."/>
            <person name="Pursley I."/>
            <person name="Horton D.L."/>
            <person name="Alikhan N.F."/>
            <person name="Baker D."/>
            <person name="Gharbi K."/>
            <person name="Hall N."/>
            <person name="Watson M."/>
            <person name="Adriaenssens E.M."/>
            <person name="Foster-Nyarko E."/>
            <person name="Jarju S."/>
            <person name="Secka A."/>
            <person name="Antonio M."/>
            <person name="Oren A."/>
            <person name="Chaudhuri R.R."/>
            <person name="La Ragione R."/>
            <person name="Hildebrand F."/>
            <person name="Pallen M.J."/>
        </authorList>
    </citation>
    <scope>NUCLEOTIDE SEQUENCE</scope>
    <source>
        <strain evidence="3">ChiGjej2B2-12916</strain>
    </source>
</reference>
<gene>
    <name evidence="3" type="ORF">IAD31_06260</name>
</gene>